<proteinExistence type="predicted"/>
<dbReference type="EMBL" id="CM042031">
    <property type="protein sequence ID" value="KAI3785409.1"/>
    <property type="molecule type" value="Genomic_DNA"/>
</dbReference>
<protein>
    <submittedName>
        <fullName evidence="1">Uncharacterized protein</fullName>
    </submittedName>
</protein>
<reference evidence="2" key="1">
    <citation type="journal article" date="2022" name="Mol. Ecol. Resour.">
        <title>The genomes of chicory, endive, great burdock and yacon provide insights into Asteraceae palaeo-polyploidization history and plant inulin production.</title>
        <authorList>
            <person name="Fan W."/>
            <person name="Wang S."/>
            <person name="Wang H."/>
            <person name="Wang A."/>
            <person name="Jiang F."/>
            <person name="Liu H."/>
            <person name="Zhao H."/>
            <person name="Xu D."/>
            <person name="Zhang Y."/>
        </authorList>
    </citation>
    <scope>NUCLEOTIDE SEQUENCE [LARGE SCALE GENOMIC DNA]</scope>
    <source>
        <strain evidence="2">cv. Yunnan</strain>
    </source>
</reference>
<keyword evidence="2" id="KW-1185">Reference proteome</keyword>
<name>A0ACB9GP38_9ASTR</name>
<sequence length="72" mass="8401">MQIGEDTERFTLRLPEEFRKQVISNALLNRCGSTVRWPEKVPRGRGTEPEKFKLPDVLVPFCRKLPGVSFLW</sequence>
<comment type="caution">
    <text evidence="1">The sequence shown here is derived from an EMBL/GenBank/DDBJ whole genome shotgun (WGS) entry which is preliminary data.</text>
</comment>
<organism evidence="1 2">
    <name type="scientific">Smallanthus sonchifolius</name>
    <dbReference type="NCBI Taxonomy" id="185202"/>
    <lineage>
        <taxon>Eukaryota</taxon>
        <taxon>Viridiplantae</taxon>
        <taxon>Streptophyta</taxon>
        <taxon>Embryophyta</taxon>
        <taxon>Tracheophyta</taxon>
        <taxon>Spermatophyta</taxon>
        <taxon>Magnoliopsida</taxon>
        <taxon>eudicotyledons</taxon>
        <taxon>Gunneridae</taxon>
        <taxon>Pentapetalae</taxon>
        <taxon>asterids</taxon>
        <taxon>campanulids</taxon>
        <taxon>Asterales</taxon>
        <taxon>Asteraceae</taxon>
        <taxon>Asteroideae</taxon>
        <taxon>Heliantheae alliance</taxon>
        <taxon>Millerieae</taxon>
        <taxon>Smallanthus</taxon>
    </lineage>
</organism>
<reference evidence="1 2" key="2">
    <citation type="journal article" date="2022" name="Mol. Ecol. Resour.">
        <title>The genomes of chicory, endive, great burdock and yacon provide insights into Asteraceae paleo-polyploidization history and plant inulin production.</title>
        <authorList>
            <person name="Fan W."/>
            <person name="Wang S."/>
            <person name="Wang H."/>
            <person name="Wang A."/>
            <person name="Jiang F."/>
            <person name="Liu H."/>
            <person name="Zhao H."/>
            <person name="Xu D."/>
            <person name="Zhang Y."/>
        </authorList>
    </citation>
    <scope>NUCLEOTIDE SEQUENCE [LARGE SCALE GENOMIC DNA]</scope>
    <source>
        <strain evidence="2">cv. Yunnan</strain>
        <tissue evidence="1">Leaves</tissue>
    </source>
</reference>
<gene>
    <name evidence="1" type="ORF">L1987_44527</name>
</gene>
<evidence type="ECO:0000313" key="2">
    <source>
        <dbReference type="Proteomes" id="UP001056120"/>
    </source>
</evidence>
<accession>A0ACB9GP38</accession>
<dbReference type="Proteomes" id="UP001056120">
    <property type="component" value="Linkage Group LG14"/>
</dbReference>
<evidence type="ECO:0000313" key="1">
    <source>
        <dbReference type="EMBL" id="KAI3785409.1"/>
    </source>
</evidence>